<keyword evidence="1" id="KW-0175">Coiled coil</keyword>
<protein>
    <submittedName>
        <fullName evidence="3">Uncharacterized protein</fullName>
    </submittedName>
</protein>
<keyword evidence="4" id="KW-1185">Reference proteome</keyword>
<dbReference type="AlphaFoldDB" id="A0A8J6LP34"/>
<dbReference type="Proteomes" id="UP000719412">
    <property type="component" value="Unassembled WGS sequence"/>
</dbReference>
<evidence type="ECO:0000313" key="4">
    <source>
        <dbReference type="Proteomes" id="UP000719412"/>
    </source>
</evidence>
<feature type="region of interest" description="Disordered" evidence="2">
    <location>
        <begin position="266"/>
        <end position="303"/>
    </location>
</feature>
<feature type="compositionally biased region" description="Polar residues" evidence="2">
    <location>
        <begin position="278"/>
        <end position="303"/>
    </location>
</feature>
<reference evidence="3" key="1">
    <citation type="journal article" date="2020" name="J Insects Food Feed">
        <title>The yellow mealworm (Tenebrio molitor) genome: a resource for the emerging insects as food and feed industry.</title>
        <authorList>
            <person name="Eriksson T."/>
            <person name="Andere A."/>
            <person name="Kelstrup H."/>
            <person name="Emery V."/>
            <person name="Picard C."/>
        </authorList>
    </citation>
    <scope>NUCLEOTIDE SEQUENCE</scope>
    <source>
        <strain evidence="3">Stoneville</strain>
        <tissue evidence="3">Whole head</tissue>
    </source>
</reference>
<evidence type="ECO:0000313" key="3">
    <source>
        <dbReference type="EMBL" id="KAH0819981.1"/>
    </source>
</evidence>
<feature type="coiled-coil region" evidence="1">
    <location>
        <begin position="61"/>
        <end position="89"/>
    </location>
</feature>
<accession>A0A8J6LP34</accession>
<proteinExistence type="predicted"/>
<comment type="caution">
    <text evidence="3">The sequence shown here is derived from an EMBL/GenBank/DDBJ whole genome shotgun (WGS) entry which is preliminary data.</text>
</comment>
<name>A0A8J6LP34_TENMO</name>
<evidence type="ECO:0000256" key="1">
    <source>
        <dbReference type="SAM" id="Coils"/>
    </source>
</evidence>
<reference evidence="3" key="2">
    <citation type="submission" date="2021-08" db="EMBL/GenBank/DDBJ databases">
        <authorList>
            <person name="Eriksson T."/>
        </authorList>
    </citation>
    <scope>NUCLEOTIDE SEQUENCE</scope>
    <source>
        <strain evidence="3">Stoneville</strain>
        <tissue evidence="3">Whole head</tissue>
    </source>
</reference>
<organism evidence="3 4">
    <name type="scientific">Tenebrio molitor</name>
    <name type="common">Yellow mealworm beetle</name>
    <dbReference type="NCBI Taxonomy" id="7067"/>
    <lineage>
        <taxon>Eukaryota</taxon>
        <taxon>Metazoa</taxon>
        <taxon>Ecdysozoa</taxon>
        <taxon>Arthropoda</taxon>
        <taxon>Hexapoda</taxon>
        <taxon>Insecta</taxon>
        <taxon>Pterygota</taxon>
        <taxon>Neoptera</taxon>
        <taxon>Endopterygota</taxon>
        <taxon>Coleoptera</taxon>
        <taxon>Polyphaga</taxon>
        <taxon>Cucujiformia</taxon>
        <taxon>Tenebrionidae</taxon>
        <taxon>Tenebrio</taxon>
    </lineage>
</organism>
<evidence type="ECO:0000256" key="2">
    <source>
        <dbReference type="SAM" id="MobiDB-lite"/>
    </source>
</evidence>
<dbReference type="EMBL" id="JABDTM020013128">
    <property type="protein sequence ID" value="KAH0819981.1"/>
    <property type="molecule type" value="Genomic_DNA"/>
</dbReference>
<sequence length="303" mass="33723">MLVGKLIHTVYTSPTSNECSDKFVVQQFVAHFFILVLATTYAKEEETNEVKPPGKQSPNLDANLRRALLKALTELENEENEKKQRLSQENLPHLDLSDKVVEKASASALSFFASTDSTPTTSKSSSTTEEATAKPIVVVQRSHGLQHKPITTLEKYKTDSSNEAEQILTSASSSFTSASNKLYSKVESQSPNLVSNEVKATTKFFRLPKVESTTVTTTTSTEESEAKVEDVQFFSAPLVAAFTVHQDERGLPKSVEPIYRSNVQKVEQKTKEPKFTTLPKQESLTQQHQEQLRTHSSSNNRII</sequence>
<gene>
    <name evidence="3" type="ORF">GEV33_002810</name>
</gene>